<proteinExistence type="predicted"/>
<evidence type="ECO:0000313" key="3">
    <source>
        <dbReference type="Proteomes" id="UP000247832"/>
    </source>
</evidence>
<evidence type="ECO:0000256" key="1">
    <source>
        <dbReference type="SAM" id="MobiDB-lite"/>
    </source>
</evidence>
<name>A0A2V5LPT2_9MICC</name>
<dbReference type="EMBL" id="QJVD01000047">
    <property type="protein sequence ID" value="PYI64547.1"/>
    <property type="molecule type" value="Genomic_DNA"/>
</dbReference>
<reference evidence="2 3" key="1">
    <citation type="submission" date="2018-05" db="EMBL/GenBank/DDBJ databases">
        <title>Genetic diversity of glacier-inhabiting Cryobacterium bacteria in China and description of Cryobacterium mengkeensis sp. nov. and Arthrobacter glacialis sp. nov.</title>
        <authorList>
            <person name="Liu Q."/>
            <person name="Xin Y.-H."/>
        </authorList>
    </citation>
    <scope>NUCLEOTIDE SEQUENCE [LARGE SCALE GENOMIC DNA]</scope>
    <source>
        <strain evidence="2 3">LI2</strain>
    </source>
</reference>
<feature type="region of interest" description="Disordered" evidence="1">
    <location>
        <begin position="1"/>
        <end position="22"/>
    </location>
</feature>
<comment type="caution">
    <text evidence="2">The sequence shown here is derived from an EMBL/GenBank/DDBJ whole genome shotgun (WGS) entry which is preliminary data.</text>
</comment>
<gene>
    <name evidence="2" type="ORF">CVV68_21670</name>
</gene>
<organism evidence="2 3">
    <name type="scientific">Arthrobacter livingstonensis</name>
    <dbReference type="NCBI Taxonomy" id="670078"/>
    <lineage>
        <taxon>Bacteria</taxon>
        <taxon>Bacillati</taxon>
        <taxon>Actinomycetota</taxon>
        <taxon>Actinomycetes</taxon>
        <taxon>Micrococcales</taxon>
        <taxon>Micrococcaceae</taxon>
        <taxon>Arthrobacter</taxon>
    </lineage>
</organism>
<dbReference type="Gene3D" id="3.40.50.620">
    <property type="entry name" value="HUPs"/>
    <property type="match status" value="1"/>
</dbReference>
<keyword evidence="3" id="KW-1185">Reference proteome</keyword>
<dbReference type="RefSeq" id="WP_110503067.1">
    <property type="nucleotide sequence ID" value="NZ_QJVD01000047.1"/>
</dbReference>
<sequence length="103" mass="10437">MNKNPLSGASAAPGTIPAPMPRTRPGVFEVGVDGAAGSLADLDWAVAKARLRGAAVQAVIAWERITGRGATNDWAIGVGGPPDDTGPVLARAVTVVARLGKRQ</sequence>
<protein>
    <submittedName>
        <fullName evidence="2">Uncharacterized protein</fullName>
    </submittedName>
</protein>
<accession>A0A2V5LPT2</accession>
<dbReference type="AlphaFoldDB" id="A0A2V5LPT2"/>
<dbReference type="InterPro" id="IPR014729">
    <property type="entry name" value="Rossmann-like_a/b/a_fold"/>
</dbReference>
<evidence type="ECO:0000313" key="2">
    <source>
        <dbReference type="EMBL" id="PYI64547.1"/>
    </source>
</evidence>
<dbReference type="Proteomes" id="UP000247832">
    <property type="component" value="Unassembled WGS sequence"/>
</dbReference>
<dbReference type="OrthoDB" id="6174426at2"/>